<dbReference type="Gene3D" id="3.40.430.10">
    <property type="entry name" value="Dihydrofolate Reductase, subunit A"/>
    <property type="match status" value="1"/>
</dbReference>
<dbReference type="SUPFAM" id="SSF53597">
    <property type="entry name" value="Dihydrofolate reductase-like"/>
    <property type="match status" value="1"/>
</dbReference>
<name>A0A7W8DY00_9BRAD</name>
<comment type="caution">
    <text evidence="1">The sequence shown here is derived from an EMBL/GenBank/DDBJ whole genome shotgun (WGS) entry which is preliminary data.</text>
</comment>
<accession>A0A7W8DY00</accession>
<dbReference type="InterPro" id="IPR024072">
    <property type="entry name" value="DHFR-like_dom_sf"/>
</dbReference>
<gene>
    <name evidence="1" type="ORF">HNR60_001173</name>
</gene>
<sequence>MITLQSELRIEGYVIVSADGMLADARHVMPETLKFPGDQRFFGEALDRADLIVHGRNSFEDQPNSPQRRRIVVTRKVAAVAPDPSNPNATLWNPAGAAFDQACAGAGVADGTAAIIGGPEVFALFFDRFDTFWLSQAPQVRLPGGEPCFPGVPAQSPEQILAAHGLRACEVELLDPAAAVSVTAWRRGSTSEV</sequence>
<evidence type="ECO:0000313" key="2">
    <source>
        <dbReference type="Proteomes" id="UP000542353"/>
    </source>
</evidence>
<proteinExistence type="predicted"/>
<evidence type="ECO:0000313" key="1">
    <source>
        <dbReference type="EMBL" id="MBB5046428.1"/>
    </source>
</evidence>
<reference evidence="1 2" key="1">
    <citation type="submission" date="2020-08" db="EMBL/GenBank/DDBJ databases">
        <title>Genomic Encyclopedia of Type Strains, Phase IV (KMG-IV): sequencing the most valuable type-strain genomes for metagenomic binning, comparative biology and taxonomic classification.</title>
        <authorList>
            <person name="Goeker M."/>
        </authorList>
    </citation>
    <scope>NUCLEOTIDE SEQUENCE [LARGE SCALE GENOMIC DNA]</scope>
    <source>
        <strain evidence="1 2">DSM 12706</strain>
    </source>
</reference>
<keyword evidence="2" id="KW-1185">Reference proteome</keyword>
<dbReference type="Proteomes" id="UP000542353">
    <property type="component" value="Unassembled WGS sequence"/>
</dbReference>
<dbReference type="EMBL" id="JACHIH010000004">
    <property type="protein sequence ID" value="MBB5046428.1"/>
    <property type="molecule type" value="Genomic_DNA"/>
</dbReference>
<organism evidence="1 2">
    <name type="scientific">Rhodopseudomonas rhenobacensis</name>
    <dbReference type="NCBI Taxonomy" id="87461"/>
    <lineage>
        <taxon>Bacteria</taxon>
        <taxon>Pseudomonadati</taxon>
        <taxon>Pseudomonadota</taxon>
        <taxon>Alphaproteobacteria</taxon>
        <taxon>Hyphomicrobiales</taxon>
        <taxon>Nitrobacteraceae</taxon>
        <taxon>Rhodopseudomonas</taxon>
    </lineage>
</organism>
<dbReference type="AlphaFoldDB" id="A0A7W8DY00"/>
<protein>
    <submittedName>
        <fullName evidence="1">Dihydrofolate reductase</fullName>
    </submittedName>
</protein>